<dbReference type="Pfam" id="PF01928">
    <property type="entry name" value="CYTH"/>
    <property type="match status" value="1"/>
</dbReference>
<sequence>MTEELEIEFKNLLSQEHFHSLCNYFSLSEQDFKQQVNHYFDTDSFTLKDAGCALRIREKNSKDILTFKQPAAVGILETHQPLHAQEKEIALHTGELPPGPVQEKVEKLIVEGKLAYFGSLTTFRAEKKYKSGLIVLDYSRYLNKEDYEIEFEVSDYDTGREQFADLLSSLNIPFTKTKNKVRRFYEQKYQSFQ</sequence>
<dbReference type="InterPro" id="IPR009195">
    <property type="entry name" value="Uncharacterised_YjbK"/>
</dbReference>
<evidence type="ECO:0000313" key="3">
    <source>
        <dbReference type="Proteomes" id="UP000448867"/>
    </source>
</evidence>
<dbReference type="CDD" id="cd07762">
    <property type="entry name" value="CYTH-like_Pase_1"/>
    <property type="match status" value="1"/>
</dbReference>
<reference evidence="2 3" key="1">
    <citation type="submission" date="2019-11" db="EMBL/GenBank/DDBJ databases">
        <title>Bacillus lacus genome.</title>
        <authorList>
            <person name="Allen C.J."/>
            <person name="Newman J.D."/>
        </authorList>
    </citation>
    <scope>NUCLEOTIDE SEQUENCE [LARGE SCALE GENOMIC DNA]</scope>
    <source>
        <strain evidence="2 3">KCTC 33946</strain>
    </source>
</reference>
<name>A0A7X2M0T7_9BACI</name>
<dbReference type="InterPro" id="IPR033469">
    <property type="entry name" value="CYTH-like_dom_sf"/>
</dbReference>
<feature type="domain" description="CYTH" evidence="1">
    <location>
        <begin position="4"/>
        <end position="191"/>
    </location>
</feature>
<accession>A0A7X2M0T7</accession>
<dbReference type="Proteomes" id="UP000448867">
    <property type="component" value="Unassembled WGS sequence"/>
</dbReference>
<dbReference type="SUPFAM" id="SSF55154">
    <property type="entry name" value="CYTH-like phosphatases"/>
    <property type="match status" value="1"/>
</dbReference>
<dbReference type="OrthoDB" id="384378at2"/>
<evidence type="ECO:0000313" key="2">
    <source>
        <dbReference type="EMBL" id="MRX73627.1"/>
    </source>
</evidence>
<protein>
    <submittedName>
        <fullName evidence="2">CYTH domain-containing protein</fullName>
    </submittedName>
</protein>
<keyword evidence="3" id="KW-1185">Reference proteome</keyword>
<comment type="caution">
    <text evidence="2">The sequence shown here is derived from an EMBL/GenBank/DDBJ whole genome shotgun (WGS) entry which is preliminary data.</text>
</comment>
<dbReference type="InterPro" id="IPR023577">
    <property type="entry name" value="CYTH_domain"/>
</dbReference>
<dbReference type="PIRSF" id="PIRSF012526">
    <property type="entry name" value="CYTH_UCP012526"/>
    <property type="match status" value="1"/>
</dbReference>
<dbReference type="EMBL" id="WKKI01000039">
    <property type="protein sequence ID" value="MRX73627.1"/>
    <property type="molecule type" value="Genomic_DNA"/>
</dbReference>
<dbReference type="PROSITE" id="PS51707">
    <property type="entry name" value="CYTH"/>
    <property type="match status" value="1"/>
</dbReference>
<gene>
    <name evidence="2" type="ORF">GJU40_15900</name>
</gene>
<evidence type="ECO:0000259" key="1">
    <source>
        <dbReference type="PROSITE" id="PS51707"/>
    </source>
</evidence>
<dbReference type="SMART" id="SM01118">
    <property type="entry name" value="CYTH"/>
    <property type="match status" value="1"/>
</dbReference>
<dbReference type="Gene3D" id="2.40.320.10">
    <property type="entry name" value="Hypothetical Protein Pfu-838710-001"/>
    <property type="match status" value="1"/>
</dbReference>
<proteinExistence type="predicted"/>
<dbReference type="AlphaFoldDB" id="A0A7X2M0T7"/>
<dbReference type="RefSeq" id="WP_154309086.1">
    <property type="nucleotide sequence ID" value="NZ_WKKI01000039.1"/>
</dbReference>
<organism evidence="2 3">
    <name type="scientific">Metabacillus lacus</name>
    <dbReference type="NCBI Taxonomy" id="1983721"/>
    <lineage>
        <taxon>Bacteria</taxon>
        <taxon>Bacillati</taxon>
        <taxon>Bacillota</taxon>
        <taxon>Bacilli</taxon>
        <taxon>Bacillales</taxon>
        <taxon>Bacillaceae</taxon>
        <taxon>Metabacillus</taxon>
    </lineage>
</organism>